<organism evidence="1">
    <name type="scientific">Porphyromonas phage phage012a_381OKJP</name>
    <dbReference type="NCBI Taxonomy" id="3154102"/>
    <lineage>
        <taxon>Viruses</taxon>
        <taxon>Duplodnaviria</taxon>
        <taxon>Heunggongvirae</taxon>
        <taxon>Uroviricota</taxon>
        <taxon>Caudoviricetes</taxon>
        <taxon>Alisviridae</taxon>
        <taxon>Honmavirus</taxon>
        <taxon>Honmavirus pging00G</taxon>
    </lineage>
</organism>
<reference evidence="1" key="1">
    <citation type="journal article" date="2023" name="Microbiome">
        <title>Phages are unrecognized players in the ecology of the oral pathogen Porphyromonas gingivalis.</title>
        <authorList>
            <person name="Matrishin C.B."/>
            <person name="Haase E.M."/>
            <person name="Dewhirst F.E."/>
            <person name="Mark Welch J.L."/>
            <person name="Miranda-Sanchez F."/>
            <person name="Chen T."/>
            <person name="MacFarland D.C."/>
            <person name="Kauffman K.M."/>
        </authorList>
    </citation>
    <scope>NUCLEOTIDE SEQUENCE</scope>
</reference>
<proteinExistence type="predicted"/>
<evidence type="ECO:0000313" key="1">
    <source>
        <dbReference type="EMBL" id="DBA55105.1"/>
    </source>
</evidence>
<protein>
    <submittedName>
        <fullName evidence="1">Uncharacterized protein</fullName>
    </submittedName>
</protein>
<reference evidence="1" key="2">
    <citation type="submission" date="2024-05" db="EMBL/GenBank/DDBJ databases">
        <authorList>
            <person name="Matrishin C.B."/>
            <person name="Kauffman K.M."/>
        </authorList>
    </citation>
    <scope>NUCLEOTIDE SEQUENCE</scope>
</reference>
<sequence length="134" mass="15414">MLFNSRAQLLDPLQLGQTNVLVRFTEFAKYKHRHRSSRLMSDELNPVREPLSHIPIGIMNGLKNWQLDHMLPPTLQCGFAYFFCKVGVAFKSEGFPYHHTGNSKQLSEISPLVTIFFYRDASATLFQIHIFSAN</sequence>
<name>A0AAT9JB66_9CAUD</name>
<accession>A0AAT9JB66</accession>
<dbReference type="EMBL" id="BK068093">
    <property type="protein sequence ID" value="DBA55105.1"/>
    <property type="molecule type" value="Genomic_DNA"/>
</dbReference>